<dbReference type="AlphaFoldDB" id="A0A6A7AEF8"/>
<evidence type="ECO:0000313" key="1">
    <source>
        <dbReference type="EMBL" id="KAF2831606.1"/>
    </source>
</evidence>
<dbReference type="Proteomes" id="UP000799424">
    <property type="component" value="Unassembled WGS sequence"/>
</dbReference>
<protein>
    <submittedName>
        <fullName evidence="1">Uncharacterized protein</fullName>
    </submittedName>
</protein>
<sequence length="102" mass="12328">MAYPRCALRWLYRFSNAHRSVDVYVRLLDRHMYRPSSIPRREVIDDFLDGMEENFDRLRSDTVHVTLLEVEHRSPLDNRLHYTAEKIHRYGRGTRIHFATGR</sequence>
<gene>
    <name evidence="1" type="ORF">CC86DRAFT_402118</name>
</gene>
<dbReference type="EMBL" id="MU006218">
    <property type="protein sequence ID" value="KAF2831606.1"/>
    <property type="molecule type" value="Genomic_DNA"/>
</dbReference>
<accession>A0A6A7AEF8</accession>
<reference evidence="1" key="1">
    <citation type="journal article" date="2020" name="Stud. Mycol.">
        <title>101 Dothideomycetes genomes: a test case for predicting lifestyles and emergence of pathogens.</title>
        <authorList>
            <person name="Haridas S."/>
            <person name="Albert R."/>
            <person name="Binder M."/>
            <person name="Bloem J."/>
            <person name="Labutti K."/>
            <person name="Salamov A."/>
            <person name="Andreopoulos B."/>
            <person name="Baker S."/>
            <person name="Barry K."/>
            <person name="Bills G."/>
            <person name="Bluhm B."/>
            <person name="Cannon C."/>
            <person name="Castanera R."/>
            <person name="Culley D."/>
            <person name="Daum C."/>
            <person name="Ezra D."/>
            <person name="Gonzalez J."/>
            <person name="Henrissat B."/>
            <person name="Kuo A."/>
            <person name="Liang C."/>
            <person name="Lipzen A."/>
            <person name="Lutzoni F."/>
            <person name="Magnuson J."/>
            <person name="Mondo S."/>
            <person name="Nolan M."/>
            <person name="Ohm R."/>
            <person name="Pangilinan J."/>
            <person name="Park H.-J."/>
            <person name="Ramirez L."/>
            <person name="Alfaro M."/>
            <person name="Sun H."/>
            <person name="Tritt A."/>
            <person name="Yoshinaga Y."/>
            <person name="Zwiers L.-H."/>
            <person name="Turgeon B."/>
            <person name="Goodwin S."/>
            <person name="Spatafora J."/>
            <person name="Crous P."/>
            <person name="Grigoriev I."/>
        </authorList>
    </citation>
    <scope>NUCLEOTIDE SEQUENCE</scope>
    <source>
        <strain evidence="1">CBS 113818</strain>
    </source>
</reference>
<keyword evidence="2" id="KW-1185">Reference proteome</keyword>
<dbReference type="OrthoDB" id="5235678at2759"/>
<organism evidence="1 2">
    <name type="scientific">Ophiobolus disseminans</name>
    <dbReference type="NCBI Taxonomy" id="1469910"/>
    <lineage>
        <taxon>Eukaryota</taxon>
        <taxon>Fungi</taxon>
        <taxon>Dikarya</taxon>
        <taxon>Ascomycota</taxon>
        <taxon>Pezizomycotina</taxon>
        <taxon>Dothideomycetes</taxon>
        <taxon>Pleosporomycetidae</taxon>
        <taxon>Pleosporales</taxon>
        <taxon>Pleosporineae</taxon>
        <taxon>Phaeosphaeriaceae</taxon>
        <taxon>Ophiobolus</taxon>
    </lineage>
</organism>
<evidence type="ECO:0000313" key="2">
    <source>
        <dbReference type="Proteomes" id="UP000799424"/>
    </source>
</evidence>
<proteinExistence type="predicted"/>
<name>A0A6A7AEF8_9PLEO</name>